<evidence type="ECO:0000259" key="3">
    <source>
        <dbReference type="Pfam" id="PF13007"/>
    </source>
</evidence>
<sequence>MTSLPDLDQMTPEQLRSLAAQLMSKVDTMGRKIHRDETIIEQLTHEIAILKRHKFAKRSEQISPAQGSLLDDLLNTDLEAIEAELKALHPAPAQVEPRQQPKRAPLPSQFPRTVIHHEPDNTQCACGCQLQRIGEDVSEKLDYTPGVFTVEQHVRGKWACRQCETLIQAPVPPQVIDKGIPTAGLLAHVMVAKFADHLPLYRQEKIFGRAGLAIPRSTLAQWAGQTGVQLQPLVDALREAVLAQRVVHADETPVQMLAPGEKKTHRAYVWAYSSTPFSALKAVVYDFSPSRAGEHARNFLGAWNGKLICDDFAGYVAA</sequence>
<dbReference type="InterPro" id="IPR004291">
    <property type="entry name" value="Transposase_IS66_central"/>
</dbReference>
<dbReference type="Pfam" id="PF13005">
    <property type="entry name" value="zf-IS66"/>
    <property type="match status" value="1"/>
</dbReference>
<name>A0A8H2RU58_PSEFL</name>
<dbReference type="Pfam" id="PF13007">
    <property type="entry name" value="LZ_Tnp_IS66"/>
    <property type="match status" value="1"/>
</dbReference>
<accession>A0A8H2RU58</accession>
<dbReference type="Proteomes" id="UP000325723">
    <property type="component" value="Unassembled WGS sequence"/>
</dbReference>
<feature type="domain" description="Transposase TnpC homeodomain" evidence="3">
    <location>
        <begin position="42"/>
        <end position="115"/>
    </location>
</feature>
<dbReference type="InterPro" id="IPR024474">
    <property type="entry name" value="Znf_dom_IS66"/>
</dbReference>
<comment type="caution">
    <text evidence="4">The sequence shown here is derived from an EMBL/GenBank/DDBJ whole genome shotgun (WGS) entry which is preliminary data.</text>
</comment>
<organism evidence="4 5">
    <name type="scientific">Pseudomonas fluorescens</name>
    <dbReference type="NCBI Taxonomy" id="294"/>
    <lineage>
        <taxon>Bacteria</taxon>
        <taxon>Pseudomonadati</taxon>
        <taxon>Pseudomonadota</taxon>
        <taxon>Gammaproteobacteria</taxon>
        <taxon>Pseudomonadales</taxon>
        <taxon>Pseudomonadaceae</taxon>
        <taxon>Pseudomonas</taxon>
    </lineage>
</organism>
<evidence type="ECO:0000259" key="1">
    <source>
        <dbReference type="Pfam" id="PF03050"/>
    </source>
</evidence>
<dbReference type="AlphaFoldDB" id="A0A8H2RU58"/>
<dbReference type="PANTHER" id="PTHR33678:SF1">
    <property type="entry name" value="BLL1576 PROTEIN"/>
    <property type="match status" value="1"/>
</dbReference>
<evidence type="ECO:0000313" key="5">
    <source>
        <dbReference type="Proteomes" id="UP000325723"/>
    </source>
</evidence>
<dbReference type="EMBL" id="CABVIE010000019">
    <property type="protein sequence ID" value="VVP42623.1"/>
    <property type="molecule type" value="Genomic_DNA"/>
</dbReference>
<evidence type="ECO:0000259" key="2">
    <source>
        <dbReference type="Pfam" id="PF13005"/>
    </source>
</evidence>
<reference evidence="4 5" key="1">
    <citation type="submission" date="2019-09" db="EMBL/GenBank/DDBJ databases">
        <authorList>
            <person name="Chandra G."/>
            <person name="Truman W A."/>
        </authorList>
    </citation>
    <scope>NUCLEOTIDE SEQUENCE [LARGE SCALE GENOMIC DNA]</scope>
    <source>
        <strain evidence="4">PS900</strain>
    </source>
</reference>
<feature type="domain" description="Transposase IS66 central" evidence="1">
    <location>
        <begin position="178"/>
        <end position="316"/>
    </location>
</feature>
<dbReference type="Pfam" id="PF03050">
    <property type="entry name" value="DDE_Tnp_IS66"/>
    <property type="match status" value="1"/>
</dbReference>
<protein>
    <submittedName>
        <fullName evidence="4">IS66 family transposase ISSal1</fullName>
    </submittedName>
</protein>
<dbReference type="InterPro" id="IPR024463">
    <property type="entry name" value="Transposase_TnpC_homeodom"/>
</dbReference>
<feature type="domain" description="Transposase IS66 zinc-finger binding" evidence="2">
    <location>
        <begin position="122"/>
        <end position="164"/>
    </location>
</feature>
<proteinExistence type="predicted"/>
<dbReference type="PANTHER" id="PTHR33678">
    <property type="entry name" value="BLL1576 PROTEIN"/>
    <property type="match status" value="1"/>
</dbReference>
<dbReference type="InterPro" id="IPR052344">
    <property type="entry name" value="Transposase-related"/>
</dbReference>
<evidence type="ECO:0000313" key="4">
    <source>
        <dbReference type="EMBL" id="VVP42623.1"/>
    </source>
</evidence>
<dbReference type="NCBIfam" id="NF033517">
    <property type="entry name" value="transpos_IS66"/>
    <property type="match status" value="1"/>
</dbReference>
<gene>
    <name evidence="4" type="ORF">PS900_04949</name>
</gene>